<comment type="caution">
    <text evidence="2">The sequence shown here is derived from an EMBL/GenBank/DDBJ whole genome shotgun (WGS) entry which is preliminary data.</text>
</comment>
<gene>
    <name evidence="2" type="ORF">AAHA92_17654</name>
</gene>
<evidence type="ECO:0000313" key="2">
    <source>
        <dbReference type="EMBL" id="KAL1549562.1"/>
    </source>
</evidence>
<dbReference type="InterPro" id="IPR036047">
    <property type="entry name" value="F-box-like_dom_sf"/>
</dbReference>
<dbReference type="Pfam" id="PF00646">
    <property type="entry name" value="F-box"/>
    <property type="match status" value="1"/>
</dbReference>
<proteinExistence type="predicted"/>
<reference evidence="2 3" key="1">
    <citation type="submission" date="2024-06" db="EMBL/GenBank/DDBJ databases">
        <title>A chromosome level genome sequence of Diviner's sage (Salvia divinorum).</title>
        <authorList>
            <person name="Ford S.A."/>
            <person name="Ro D.-K."/>
            <person name="Ness R.W."/>
            <person name="Phillips M.A."/>
        </authorList>
    </citation>
    <scope>NUCLEOTIDE SEQUENCE [LARGE SCALE GENOMIC DNA]</scope>
    <source>
        <strain evidence="2">SAF-2024a</strain>
        <tissue evidence="2">Leaf</tissue>
    </source>
</reference>
<sequence length="263" mass="29359">MEALPEDCLSLVIALTSPCDACSAAAVSTAFRTAAASDAVWESFLPPDYRDIISRSVSPVDLSSKKDAFRRLSSAPLLIDGGKKTFSIDKSRNKKIYMLSARELSIAWSKNSLCWSWKPVDHSRFLEAAELVMVSWLELHGKVNVGMLSPNTTYRAYLILQLVNRAFGLDVVPSEASIEIGNYKKIRTIHLDKYNRHGPMDLNGGEDNMIHPCGDKWLEVELGEFHSHGRKEEEVVSIWFRETNGVHLKGGIVVEGIELRPQT</sequence>
<dbReference type="Pfam" id="PF14299">
    <property type="entry name" value="PP2"/>
    <property type="match status" value="1"/>
</dbReference>
<dbReference type="CDD" id="cd22162">
    <property type="entry name" value="F-box_AtSKIP3-like"/>
    <property type="match status" value="1"/>
</dbReference>
<accession>A0ABD1GZK1</accession>
<evidence type="ECO:0000313" key="3">
    <source>
        <dbReference type="Proteomes" id="UP001567538"/>
    </source>
</evidence>
<dbReference type="AlphaFoldDB" id="A0ABD1GZK1"/>
<organism evidence="2 3">
    <name type="scientific">Salvia divinorum</name>
    <name type="common">Maria pastora</name>
    <name type="synonym">Diviner's sage</name>
    <dbReference type="NCBI Taxonomy" id="28513"/>
    <lineage>
        <taxon>Eukaryota</taxon>
        <taxon>Viridiplantae</taxon>
        <taxon>Streptophyta</taxon>
        <taxon>Embryophyta</taxon>
        <taxon>Tracheophyta</taxon>
        <taxon>Spermatophyta</taxon>
        <taxon>Magnoliopsida</taxon>
        <taxon>eudicotyledons</taxon>
        <taxon>Gunneridae</taxon>
        <taxon>Pentapetalae</taxon>
        <taxon>asterids</taxon>
        <taxon>lamiids</taxon>
        <taxon>Lamiales</taxon>
        <taxon>Lamiaceae</taxon>
        <taxon>Nepetoideae</taxon>
        <taxon>Mentheae</taxon>
        <taxon>Salviinae</taxon>
        <taxon>Salvia</taxon>
        <taxon>Salvia subgen. Calosphace</taxon>
    </lineage>
</organism>
<dbReference type="SUPFAM" id="SSF81383">
    <property type="entry name" value="F-box domain"/>
    <property type="match status" value="1"/>
</dbReference>
<protein>
    <submittedName>
        <fullName evidence="2">F-box protein PP2-B15-like</fullName>
    </submittedName>
</protein>
<feature type="domain" description="F-box" evidence="1">
    <location>
        <begin position="3"/>
        <end position="42"/>
    </location>
</feature>
<dbReference type="PANTHER" id="PTHR32278">
    <property type="entry name" value="F-BOX DOMAIN-CONTAINING PROTEIN"/>
    <property type="match status" value="1"/>
</dbReference>
<evidence type="ECO:0000259" key="1">
    <source>
        <dbReference type="Pfam" id="PF00646"/>
    </source>
</evidence>
<dbReference type="InterPro" id="IPR025886">
    <property type="entry name" value="PP2-like"/>
</dbReference>
<dbReference type="Proteomes" id="UP001567538">
    <property type="component" value="Unassembled WGS sequence"/>
</dbReference>
<dbReference type="EMBL" id="JBEAFC010000007">
    <property type="protein sequence ID" value="KAL1549562.1"/>
    <property type="molecule type" value="Genomic_DNA"/>
</dbReference>
<keyword evidence="3" id="KW-1185">Reference proteome</keyword>
<dbReference type="PANTHER" id="PTHR32278:SF11">
    <property type="entry name" value="F-BOX DOMAIN-CONTAINING PROTEIN"/>
    <property type="match status" value="1"/>
</dbReference>
<name>A0ABD1GZK1_SALDI</name>
<dbReference type="InterPro" id="IPR001810">
    <property type="entry name" value="F-box_dom"/>
</dbReference>